<dbReference type="EMBL" id="JAULSU010000002">
    <property type="protein sequence ID" value="KAK0626691.1"/>
    <property type="molecule type" value="Genomic_DNA"/>
</dbReference>
<organism evidence="3 4">
    <name type="scientific">Immersiella caudata</name>
    <dbReference type="NCBI Taxonomy" id="314043"/>
    <lineage>
        <taxon>Eukaryota</taxon>
        <taxon>Fungi</taxon>
        <taxon>Dikarya</taxon>
        <taxon>Ascomycota</taxon>
        <taxon>Pezizomycotina</taxon>
        <taxon>Sordariomycetes</taxon>
        <taxon>Sordariomycetidae</taxon>
        <taxon>Sordariales</taxon>
        <taxon>Lasiosphaeriaceae</taxon>
        <taxon>Immersiella</taxon>
    </lineage>
</organism>
<proteinExistence type="predicted"/>
<accession>A0AA40C5Z0</accession>
<feature type="compositionally biased region" description="Acidic residues" evidence="1">
    <location>
        <begin position="131"/>
        <end position="141"/>
    </location>
</feature>
<feature type="region of interest" description="Disordered" evidence="1">
    <location>
        <begin position="89"/>
        <end position="148"/>
    </location>
</feature>
<evidence type="ECO:0000256" key="1">
    <source>
        <dbReference type="SAM" id="MobiDB-lite"/>
    </source>
</evidence>
<sequence length="148" mass="16738">MATSTLSVIKTLSVPAIISLIIFLLGRYLLWPLWQHYRYRYSHYLPLETIQSRTSSLRTRIQESIGAFVASAVWRPSVRARLEVAENGSDAGFDSEDGEELGEVDEAERRTRSRAGGAIDTTRRLSRDLEEGFMDDSDDEAEAARGRR</sequence>
<keyword evidence="2" id="KW-1133">Transmembrane helix</keyword>
<keyword evidence="2" id="KW-0812">Transmembrane</keyword>
<evidence type="ECO:0000313" key="3">
    <source>
        <dbReference type="EMBL" id="KAK0626691.1"/>
    </source>
</evidence>
<evidence type="ECO:0000256" key="2">
    <source>
        <dbReference type="SAM" id="Phobius"/>
    </source>
</evidence>
<protein>
    <submittedName>
        <fullName evidence="3">Uncharacterized protein</fullName>
    </submittedName>
</protein>
<feature type="compositionally biased region" description="Basic and acidic residues" evidence="1">
    <location>
        <begin position="121"/>
        <end position="130"/>
    </location>
</feature>
<dbReference type="Proteomes" id="UP001175000">
    <property type="component" value="Unassembled WGS sequence"/>
</dbReference>
<evidence type="ECO:0000313" key="4">
    <source>
        <dbReference type="Proteomes" id="UP001175000"/>
    </source>
</evidence>
<feature type="compositionally biased region" description="Acidic residues" evidence="1">
    <location>
        <begin position="93"/>
        <end position="106"/>
    </location>
</feature>
<name>A0AA40C5Z0_9PEZI</name>
<gene>
    <name evidence="3" type="ORF">B0T14DRAFT_562578</name>
</gene>
<feature type="transmembrane region" description="Helical" evidence="2">
    <location>
        <begin position="12"/>
        <end position="30"/>
    </location>
</feature>
<comment type="caution">
    <text evidence="3">The sequence shown here is derived from an EMBL/GenBank/DDBJ whole genome shotgun (WGS) entry which is preliminary data.</text>
</comment>
<keyword evidence="4" id="KW-1185">Reference proteome</keyword>
<reference evidence="3" key="1">
    <citation type="submission" date="2023-06" db="EMBL/GenBank/DDBJ databases">
        <title>Genome-scale phylogeny and comparative genomics of the fungal order Sordariales.</title>
        <authorList>
            <consortium name="Lawrence Berkeley National Laboratory"/>
            <person name="Hensen N."/>
            <person name="Bonometti L."/>
            <person name="Westerberg I."/>
            <person name="Brannstrom I.O."/>
            <person name="Guillou S."/>
            <person name="Cros-Aarteil S."/>
            <person name="Calhoun S."/>
            <person name="Haridas S."/>
            <person name="Kuo A."/>
            <person name="Mondo S."/>
            <person name="Pangilinan J."/>
            <person name="Riley R."/>
            <person name="Labutti K."/>
            <person name="Andreopoulos B."/>
            <person name="Lipzen A."/>
            <person name="Chen C."/>
            <person name="Yanf M."/>
            <person name="Daum C."/>
            <person name="Ng V."/>
            <person name="Clum A."/>
            <person name="Steindorff A."/>
            <person name="Ohm R."/>
            <person name="Martin F."/>
            <person name="Silar P."/>
            <person name="Natvig D."/>
            <person name="Lalanne C."/>
            <person name="Gautier V."/>
            <person name="Ament-Velasquez S.L."/>
            <person name="Kruys A."/>
            <person name="Hutchinson M.I."/>
            <person name="Powell A.J."/>
            <person name="Barry K."/>
            <person name="Miller A.N."/>
            <person name="Grigoriev I.V."/>
            <person name="Debuchy R."/>
            <person name="Gladieux P."/>
            <person name="Thoren M.H."/>
            <person name="Johannesson H."/>
        </authorList>
    </citation>
    <scope>NUCLEOTIDE SEQUENCE</scope>
    <source>
        <strain evidence="3">CBS 606.72</strain>
    </source>
</reference>
<keyword evidence="2" id="KW-0472">Membrane</keyword>
<dbReference type="AlphaFoldDB" id="A0AA40C5Z0"/>